<evidence type="ECO:0000313" key="2">
    <source>
        <dbReference type="Proteomes" id="UP000031599"/>
    </source>
</evidence>
<dbReference type="SUPFAM" id="SSF48695">
    <property type="entry name" value="Multiheme cytochromes"/>
    <property type="match status" value="1"/>
</dbReference>
<sequence>MGVTCVDCHMPLVGDGAGRHHNHRVAGAADEWLVAQALDVSTSAHRQGERIEVTMRVEAADVGHRVPTGDVFRRLRVAAWTDGGDPVERWLGREFAAVTASTGEGFRLRPVLDSRVPAPGDGEAVELRLSVPDAEGPLHWSVELHRMPVATASQRNFDPETVKVTAAYGSIELER</sequence>
<protein>
    <submittedName>
        <fullName evidence="1">Uncharacterized protein</fullName>
    </submittedName>
</protein>
<name>A0A0C2D8R1_9BACT</name>
<dbReference type="AlphaFoldDB" id="A0A0C2D8R1"/>
<accession>A0A0C2D8R1</accession>
<dbReference type="EMBL" id="JMCC02000015">
    <property type="protein sequence ID" value="KIG18010.1"/>
    <property type="molecule type" value="Genomic_DNA"/>
</dbReference>
<organism evidence="1 2">
    <name type="scientific">Enhygromyxa salina</name>
    <dbReference type="NCBI Taxonomy" id="215803"/>
    <lineage>
        <taxon>Bacteria</taxon>
        <taxon>Pseudomonadati</taxon>
        <taxon>Myxococcota</taxon>
        <taxon>Polyangia</taxon>
        <taxon>Nannocystales</taxon>
        <taxon>Nannocystaceae</taxon>
        <taxon>Enhygromyxa</taxon>
    </lineage>
</organism>
<gene>
    <name evidence="1" type="ORF">DB30_01897</name>
</gene>
<dbReference type="Proteomes" id="UP000031599">
    <property type="component" value="Unassembled WGS sequence"/>
</dbReference>
<comment type="caution">
    <text evidence="1">The sequence shown here is derived from an EMBL/GenBank/DDBJ whole genome shotgun (WGS) entry which is preliminary data.</text>
</comment>
<proteinExistence type="predicted"/>
<dbReference type="InterPro" id="IPR036280">
    <property type="entry name" value="Multihaem_cyt_sf"/>
</dbReference>
<reference evidence="1 2" key="1">
    <citation type="submission" date="2014-12" db="EMBL/GenBank/DDBJ databases">
        <title>Genome assembly of Enhygromyxa salina DSM 15201.</title>
        <authorList>
            <person name="Sharma G."/>
            <person name="Subramanian S."/>
        </authorList>
    </citation>
    <scope>NUCLEOTIDE SEQUENCE [LARGE SCALE GENOMIC DNA]</scope>
    <source>
        <strain evidence="1 2">DSM 15201</strain>
    </source>
</reference>
<evidence type="ECO:0000313" key="1">
    <source>
        <dbReference type="EMBL" id="KIG18010.1"/>
    </source>
</evidence>